<accession>A0A2H0KAT4</accession>
<feature type="transmembrane region" description="Helical" evidence="1">
    <location>
        <begin position="34"/>
        <end position="52"/>
    </location>
</feature>
<evidence type="ECO:0000313" key="3">
    <source>
        <dbReference type="Proteomes" id="UP000229342"/>
    </source>
</evidence>
<evidence type="ECO:0000313" key="2">
    <source>
        <dbReference type="EMBL" id="PIQ68370.1"/>
    </source>
</evidence>
<evidence type="ECO:0000256" key="1">
    <source>
        <dbReference type="SAM" id="Phobius"/>
    </source>
</evidence>
<protein>
    <submittedName>
        <fullName evidence="2">Uncharacterized protein</fullName>
    </submittedName>
</protein>
<sequence length="112" mass="12072">MNSSNRSDTENILGAIIFPIIFGIFAFGTPFLPLIGKVLSLSGIALAGFFIAWSPAPRWCKLAITGSTATGFVLSLFARQITDHALHINLVFALSVFMVGYILGNRANPDTR</sequence>
<feature type="transmembrane region" description="Helical" evidence="1">
    <location>
        <begin position="12"/>
        <end position="28"/>
    </location>
</feature>
<feature type="transmembrane region" description="Helical" evidence="1">
    <location>
        <begin position="84"/>
        <end position="104"/>
    </location>
</feature>
<feature type="transmembrane region" description="Helical" evidence="1">
    <location>
        <begin position="59"/>
        <end position="78"/>
    </location>
</feature>
<keyword evidence="1" id="KW-0812">Transmembrane</keyword>
<keyword evidence="1" id="KW-0472">Membrane</keyword>
<reference evidence="2 3" key="1">
    <citation type="submission" date="2017-09" db="EMBL/GenBank/DDBJ databases">
        <title>Depth-based differentiation of microbial function through sediment-hosted aquifers and enrichment of novel symbionts in the deep terrestrial subsurface.</title>
        <authorList>
            <person name="Probst A.J."/>
            <person name="Ladd B."/>
            <person name="Jarett J.K."/>
            <person name="Geller-Mcgrath D.E."/>
            <person name="Sieber C.M."/>
            <person name="Emerson J.B."/>
            <person name="Anantharaman K."/>
            <person name="Thomas B.C."/>
            <person name="Malmstrom R."/>
            <person name="Stieglmeier M."/>
            <person name="Klingl A."/>
            <person name="Woyke T."/>
            <person name="Ryan C.M."/>
            <person name="Banfield J.F."/>
        </authorList>
    </citation>
    <scope>NUCLEOTIDE SEQUENCE [LARGE SCALE GENOMIC DNA]</scope>
    <source>
        <strain evidence="2">CG11_big_fil_rev_8_21_14_0_20_46_11</strain>
    </source>
</reference>
<keyword evidence="1" id="KW-1133">Transmembrane helix</keyword>
<comment type="caution">
    <text evidence="2">The sequence shown here is derived from an EMBL/GenBank/DDBJ whole genome shotgun (WGS) entry which is preliminary data.</text>
</comment>
<dbReference type="Proteomes" id="UP000229342">
    <property type="component" value="Unassembled WGS sequence"/>
</dbReference>
<dbReference type="EMBL" id="PCVG01000058">
    <property type="protein sequence ID" value="PIQ68370.1"/>
    <property type="molecule type" value="Genomic_DNA"/>
</dbReference>
<dbReference type="AlphaFoldDB" id="A0A2H0KAT4"/>
<gene>
    <name evidence="2" type="ORF">COV91_04560</name>
</gene>
<name>A0A2H0KAT4_9BACT</name>
<proteinExistence type="predicted"/>
<organism evidence="2 3">
    <name type="scientific">Candidatus Taylorbacteria bacterium CG11_big_fil_rev_8_21_14_0_20_46_11</name>
    <dbReference type="NCBI Taxonomy" id="1975025"/>
    <lineage>
        <taxon>Bacteria</taxon>
        <taxon>Candidatus Tayloriibacteriota</taxon>
    </lineage>
</organism>